<feature type="compositionally biased region" description="Basic and acidic residues" evidence="1">
    <location>
        <begin position="45"/>
        <end position="55"/>
    </location>
</feature>
<evidence type="ECO:0000313" key="3">
    <source>
        <dbReference type="Proteomes" id="UP001500213"/>
    </source>
</evidence>
<evidence type="ECO:0008006" key="4">
    <source>
        <dbReference type="Google" id="ProtNLM"/>
    </source>
</evidence>
<organism evidence="2 3">
    <name type="scientific">Gryllotalpicola kribbensis</name>
    <dbReference type="NCBI Taxonomy" id="993084"/>
    <lineage>
        <taxon>Bacteria</taxon>
        <taxon>Bacillati</taxon>
        <taxon>Actinomycetota</taxon>
        <taxon>Actinomycetes</taxon>
        <taxon>Micrococcales</taxon>
        <taxon>Microbacteriaceae</taxon>
        <taxon>Gryllotalpicola</taxon>
    </lineage>
</organism>
<comment type="caution">
    <text evidence="2">The sequence shown here is derived from an EMBL/GenBank/DDBJ whole genome shotgun (WGS) entry which is preliminary data.</text>
</comment>
<evidence type="ECO:0000256" key="1">
    <source>
        <dbReference type="SAM" id="MobiDB-lite"/>
    </source>
</evidence>
<dbReference type="EMBL" id="BAABBX010000015">
    <property type="protein sequence ID" value="GAA4190915.1"/>
    <property type="molecule type" value="Genomic_DNA"/>
</dbReference>
<feature type="region of interest" description="Disordered" evidence="1">
    <location>
        <begin position="45"/>
        <end position="73"/>
    </location>
</feature>
<protein>
    <recommendedName>
        <fullName evidence="4">YtxH domain-containing protein</fullName>
    </recommendedName>
</protein>
<name>A0ABP8AUL2_9MICO</name>
<sequence length="73" mass="8250">MRKNILILAIVGVAGYLIGQQSAAKRGRNYEDLRHQLERLWNDPHARKSRKELAKKAGKAAGQAARAARKRWS</sequence>
<dbReference type="Proteomes" id="UP001500213">
    <property type="component" value="Unassembled WGS sequence"/>
</dbReference>
<proteinExistence type="predicted"/>
<accession>A0ABP8AUL2</accession>
<evidence type="ECO:0000313" key="2">
    <source>
        <dbReference type="EMBL" id="GAA4190915.1"/>
    </source>
</evidence>
<keyword evidence="3" id="KW-1185">Reference proteome</keyword>
<gene>
    <name evidence="2" type="ORF">GCM10022288_20940</name>
</gene>
<dbReference type="RefSeq" id="WP_344776599.1">
    <property type="nucleotide sequence ID" value="NZ_BAABBX010000015.1"/>
</dbReference>
<reference evidence="3" key="1">
    <citation type="journal article" date="2019" name="Int. J. Syst. Evol. Microbiol.">
        <title>The Global Catalogue of Microorganisms (GCM) 10K type strain sequencing project: providing services to taxonomists for standard genome sequencing and annotation.</title>
        <authorList>
            <consortium name="The Broad Institute Genomics Platform"/>
            <consortium name="The Broad Institute Genome Sequencing Center for Infectious Disease"/>
            <person name="Wu L."/>
            <person name="Ma J."/>
        </authorList>
    </citation>
    <scope>NUCLEOTIDE SEQUENCE [LARGE SCALE GENOMIC DNA]</scope>
    <source>
        <strain evidence="3">JCM 17593</strain>
    </source>
</reference>